<dbReference type="PANTHER" id="PTHR10000:SF50">
    <property type="entry name" value="STRESS RESPONSE PROTEIN YHAX"/>
    <property type="match status" value="1"/>
</dbReference>
<evidence type="ECO:0000313" key="2">
    <source>
        <dbReference type="Proteomes" id="UP001156102"/>
    </source>
</evidence>
<keyword evidence="2" id="KW-1185">Reference proteome</keyword>
<keyword evidence="1" id="KW-0378">Hydrolase</keyword>
<dbReference type="Proteomes" id="UP001156102">
    <property type="component" value="Unassembled WGS sequence"/>
</dbReference>
<dbReference type="InterPro" id="IPR036412">
    <property type="entry name" value="HAD-like_sf"/>
</dbReference>
<dbReference type="GO" id="GO:0000287">
    <property type="term" value="F:magnesium ion binding"/>
    <property type="evidence" value="ECO:0007669"/>
    <property type="project" value="TreeGrafter"/>
</dbReference>
<protein>
    <submittedName>
        <fullName evidence="1">Cof-type HAD-IIB family hydrolase</fullName>
    </submittedName>
</protein>
<dbReference type="SUPFAM" id="SSF56784">
    <property type="entry name" value="HAD-like"/>
    <property type="match status" value="1"/>
</dbReference>
<dbReference type="GO" id="GO:0016791">
    <property type="term" value="F:phosphatase activity"/>
    <property type="evidence" value="ECO:0007669"/>
    <property type="project" value="UniProtKB-ARBA"/>
</dbReference>
<comment type="caution">
    <text evidence="1">The sequence shown here is derived from an EMBL/GenBank/DDBJ whole genome shotgun (WGS) entry which is preliminary data.</text>
</comment>
<dbReference type="Gene3D" id="3.30.1240.10">
    <property type="match status" value="1"/>
</dbReference>
<dbReference type="Pfam" id="PF08282">
    <property type="entry name" value="Hydrolase_3"/>
    <property type="match status" value="1"/>
</dbReference>
<dbReference type="RefSeq" id="WP_254758101.1">
    <property type="nucleotide sequence ID" value="NZ_JANCLT010000003.1"/>
</dbReference>
<dbReference type="InterPro" id="IPR023214">
    <property type="entry name" value="HAD_sf"/>
</dbReference>
<reference evidence="1" key="1">
    <citation type="submission" date="2022-07" db="EMBL/GenBank/DDBJ databases">
        <authorList>
            <person name="Li W.-J."/>
            <person name="Deng Q.-Q."/>
        </authorList>
    </citation>
    <scope>NUCLEOTIDE SEQUENCE</scope>
    <source>
        <strain evidence="1">SYSU M60031</strain>
    </source>
</reference>
<accession>A0AA41X3R1</accession>
<name>A0AA41X3R1_9BACI</name>
<proteinExistence type="predicted"/>
<dbReference type="CDD" id="cd07516">
    <property type="entry name" value="HAD_Pase"/>
    <property type="match status" value="1"/>
</dbReference>
<sequence length="290" mass="32779">MIYRLLAINIDGSLLRPNGKLQKGTKEAIDFVREKGVYVTLYTSRNFQSAQKIAKVLKLDSYLVTHSGAYISDSLDAPLIQKRLSEEKTFNLVQVLEHFECNIRICHERFSLGNRRRLASNLIARTVLSNADPVFYPIQFVESLGDTLRDQPVAAPKIDVFFADKKEKAKAMETIREAFEDVSIIECDGERIELVPPGVSKLRGLQQLGRHLGIELGEMVAIGDSIDDLEVIESVGLGVAMGNAPVQLKKAADWITRSNNEHGVTYMIKEHFRKQFPLEFLKGHLRIKKW</sequence>
<organism evidence="1 2">
    <name type="scientific">Ectobacillus ponti</name>
    <dbReference type="NCBI Taxonomy" id="2961894"/>
    <lineage>
        <taxon>Bacteria</taxon>
        <taxon>Bacillati</taxon>
        <taxon>Bacillota</taxon>
        <taxon>Bacilli</taxon>
        <taxon>Bacillales</taxon>
        <taxon>Bacillaceae</taxon>
        <taxon>Ectobacillus</taxon>
    </lineage>
</organism>
<gene>
    <name evidence="1" type="ORF">NK662_06470</name>
</gene>
<dbReference type="Gene3D" id="3.40.50.1000">
    <property type="entry name" value="HAD superfamily/HAD-like"/>
    <property type="match status" value="1"/>
</dbReference>
<dbReference type="EMBL" id="JANCLT010000003">
    <property type="protein sequence ID" value="MCP8968182.1"/>
    <property type="molecule type" value="Genomic_DNA"/>
</dbReference>
<dbReference type="PANTHER" id="PTHR10000">
    <property type="entry name" value="PHOSPHOSERINE PHOSPHATASE"/>
    <property type="match status" value="1"/>
</dbReference>
<dbReference type="AlphaFoldDB" id="A0AA41X3R1"/>
<dbReference type="GO" id="GO:0005829">
    <property type="term" value="C:cytosol"/>
    <property type="evidence" value="ECO:0007669"/>
    <property type="project" value="TreeGrafter"/>
</dbReference>
<evidence type="ECO:0000313" key="1">
    <source>
        <dbReference type="EMBL" id="MCP8968182.1"/>
    </source>
</evidence>